<evidence type="ECO:0000256" key="11">
    <source>
        <dbReference type="ARBA" id="ARBA00022741"/>
    </source>
</evidence>
<keyword evidence="12" id="KW-0187">Copper transport</keyword>
<dbReference type="Pfam" id="PF00702">
    <property type="entry name" value="Hydrolase"/>
    <property type="match status" value="1"/>
</dbReference>
<dbReference type="EC" id="7.2.2.8" evidence="3"/>
<keyword evidence="10" id="KW-0677">Repeat</keyword>
<dbReference type="SUPFAM" id="SSF55008">
    <property type="entry name" value="HMA, heavy metal-associated domain"/>
    <property type="match status" value="1"/>
</dbReference>
<keyword evidence="17" id="KW-0186">Copper</keyword>
<evidence type="ECO:0000256" key="7">
    <source>
        <dbReference type="ARBA" id="ARBA00022553"/>
    </source>
</evidence>
<name>A0ABY5HKF3_9GAMM</name>
<dbReference type="InterPro" id="IPR023299">
    <property type="entry name" value="ATPase_P-typ_cyto_dom_N"/>
</dbReference>
<keyword evidence="19 23" id="KW-0472">Membrane</keyword>
<keyword evidence="13 23" id="KW-0067">ATP-binding</keyword>
<dbReference type="CDD" id="cd02094">
    <property type="entry name" value="P-type_ATPase_Cu-like"/>
    <property type="match status" value="1"/>
</dbReference>
<evidence type="ECO:0000256" key="1">
    <source>
        <dbReference type="ARBA" id="ARBA00004651"/>
    </source>
</evidence>
<dbReference type="Gene3D" id="3.40.50.1000">
    <property type="entry name" value="HAD superfamily/HAD-like"/>
    <property type="match status" value="1"/>
</dbReference>
<dbReference type="PANTHER" id="PTHR43520:SF6">
    <property type="entry name" value="COPPER-EXPORTING P-TYPE ATPASE"/>
    <property type="match status" value="1"/>
</dbReference>
<comment type="catalytic activity">
    <reaction evidence="22">
        <text>Cu(+)(in) + ATP + H2O = Cu(+)(out) + ADP + phosphate + H(+)</text>
        <dbReference type="Rhea" id="RHEA:25792"/>
        <dbReference type="ChEBI" id="CHEBI:15377"/>
        <dbReference type="ChEBI" id="CHEBI:15378"/>
        <dbReference type="ChEBI" id="CHEBI:30616"/>
        <dbReference type="ChEBI" id="CHEBI:43474"/>
        <dbReference type="ChEBI" id="CHEBI:49552"/>
        <dbReference type="ChEBI" id="CHEBI:456216"/>
        <dbReference type="EC" id="7.2.2.8"/>
    </reaction>
</comment>
<dbReference type="RefSeq" id="WP_255854513.1">
    <property type="nucleotide sequence ID" value="NZ_CP073347.1"/>
</dbReference>
<evidence type="ECO:0000256" key="21">
    <source>
        <dbReference type="ARBA" id="ARBA00033239"/>
    </source>
</evidence>
<keyword evidence="9 23" id="KW-0479">Metal-binding</keyword>
<evidence type="ECO:0000256" key="5">
    <source>
        <dbReference type="ARBA" id="ARBA00022448"/>
    </source>
</evidence>
<keyword evidence="18" id="KW-0406">Ion transport</keyword>
<keyword evidence="11 23" id="KW-0547">Nucleotide-binding</keyword>
<evidence type="ECO:0000256" key="4">
    <source>
        <dbReference type="ARBA" id="ARBA00015102"/>
    </source>
</evidence>
<evidence type="ECO:0000256" key="20">
    <source>
        <dbReference type="ARBA" id="ARBA00029719"/>
    </source>
</evidence>
<evidence type="ECO:0000313" key="26">
    <source>
        <dbReference type="Proteomes" id="UP001058461"/>
    </source>
</evidence>
<feature type="transmembrane region" description="Helical" evidence="23">
    <location>
        <begin position="154"/>
        <end position="180"/>
    </location>
</feature>
<dbReference type="Pfam" id="PF00122">
    <property type="entry name" value="E1-E2_ATPase"/>
    <property type="match status" value="1"/>
</dbReference>
<dbReference type="InterPro" id="IPR036163">
    <property type="entry name" value="HMA_dom_sf"/>
</dbReference>
<keyword evidence="7" id="KW-0597">Phosphoprotein</keyword>
<dbReference type="SUPFAM" id="SSF81665">
    <property type="entry name" value="Calcium ATPase, transmembrane domain M"/>
    <property type="match status" value="1"/>
</dbReference>
<dbReference type="InterPro" id="IPR001757">
    <property type="entry name" value="P_typ_ATPase"/>
</dbReference>
<dbReference type="InterPro" id="IPR023298">
    <property type="entry name" value="ATPase_P-typ_TM_dom_sf"/>
</dbReference>
<feature type="transmembrane region" description="Helical" evidence="23">
    <location>
        <begin position="372"/>
        <end position="395"/>
    </location>
</feature>
<comment type="subcellular location">
    <subcellularLocation>
        <location evidence="1">Cell membrane</location>
        <topology evidence="1">Multi-pass membrane protein</topology>
    </subcellularLocation>
</comment>
<proteinExistence type="inferred from homology"/>
<feature type="transmembrane region" description="Helical" evidence="23">
    <location>
        <begin position="192"/>
        <end position="210"/>
    </location>
</feature>
<dbReference type="Gene3D" id="2.70.150.10">
    <property type="entry name" value="Calcium-transporting ATPase, cytoplasmic transduction domain A"/>
    <property type="match status" value="1"/>
</dbReference>
<keyword evidence="16 23" id="KW-1133">Transmembrane helix</keyword>
<evidence type="ECO:0000256" key="22">
    <source>
        <dbReference type="ARBA" id="ARBA00049289"/>
    </source>
</evidence>
<evidence type="ECO:0000256" key="6">
    <source>
        <dbReference type="ARBA" id="ARBA00022475"/>
    </source>
</evidence>
<dbReference type="PANTHER" id="PTHR43520">
    <property type="entry name" value="ATP7, ISOFORM B"/>
    <property type="match status" value="1"/>
</dbReference>
<evidence type="ECO:0000259" key="24">
    <source>
        <dbReference type="PROSITE" id="PS50846"/>
    </source>
</evidence>
<keyword evidence="15" id="KW-1278">Translocase</keyword>
<dbReference type="Pfam" id="PF00403">
    <property type="entry name" value="HMA"/>
    <property type="match status" value="1"/>
</dbReference>
<evidence type="ECO:0000256" key="16">
    <source>
        <dbReference type="ARBA" id="ARBA00022989"/>
    </source>
</evidence>
<protein>
    <recommendedName>
        <fullName evidence="4">Copper-exporting P-type ATPase</fullName>
        <ecNumber evidence="3">7.2.2.8</ecNumber>
    </recommendedName>
    <alternativeName>
        <fullName evidence="20">Copper-exporting P-type ATPase A</fullName>
    </alternativeName>
    <alternativeName>
        <fullName evidence="21">Cu(+)-exporting ATPase</fullName>
    </alternativeName>
</protein>
<sequence>MSSIHQFALQGVSCAACVRSIDKALQAQEGIEAFAINFADRSATVQADIEPGRIIDSIRAAGYDALLVEDDDDQEQLRRAERQHYRQVLRRSLIALALGGAMMLAGLLGWMPDIATVAGRIEALVMGLVTLAVMVLCAGNIYRGGWRSIVQRSLNMDTLIALGTGAAWLYSSVLLLVAVIAPGLLVAQAQHLYYEAAVMILGFILLGQALESRARGQTSDAIRKLLDLQPRTARRVRDGEETEVPVALLVPGDQVRIYPGERIPVDGKVVEGSSRIDESMLTGEPVPVSKAAGDTLVGSTLNGSGSLLMDVTHVGRQTVLAQIVDTVRQAQNSKPALGRLADRIAGIFVPVVIVLALMTALVWWWVGPEPRYTYALVTLMTVLIVACPCALGLATPMSVMVGVGRAAGRGILIRNGDALQRARDITTLVLDKTGTITEGHPAVTDVLLLEESRRDQLLHWAQAIERRSEHPLAQALARYASEQADGARTHALAPEAFEAVSGAGVRARIDGREILLGNAAWLADLQIDSSELASSAEQWSSQAKSLVFMAVDGKAQALFAVADPVKAGAFEAIAQLRGMGLRVVMLSGDNQRSAEAVGRDVGIDQVFAGVRPEEKQAKIRELQASGEIVAMVGDGINDAPALAQADIGYAIGTGTDIAIDSADVTLMSGALAGVVEAIGISRATVRNIKQNLFGAFVYNSVAIPVAAGLLFPLTGMLLNPAIAGAAMALSSVTVVSNANRLRWIRLH</sequence>
<keyword evidence="5" id="KW-0813">Transport</keyword>
<evidence type="ECO:0000256" key="10">
    <source>
        <dbReference type="ARBA" id="ARBA00022737"/>
    </source>
</evidence>
<dbReference type="EMBL" id="CP073347">
    <property type="protein sequence ID" value="UTW12434.1"/>
    <property type="molecule type" value="Genomic_DNA"/>
</dbReference>
<dbReference type="Proteomes" id="UP001058461">
    <property type="component" value="Chromosome"/>
</dbReference>
<dbReference type="InterPro" id="IPR023214">
    <property type="entry name" value="HAD_sf"/>
</dbReference>
<dbReference type="InterPro" id="IPR044492">
    <property type="entry name" value="P_typ_ATPase_HD_dom"/>
</dbReference>
<reference evidence="25" key="1">
    <citation type="submission" date="2021-04" db="EMBL/GenBank/DDBJ databases">
        <title>Oceanospirillales bacteria with DddD are important DMSP degraders in coastal seawater.</title>
        <authorList>
            <person name="Liu J."/>
        </authorList>
    </citation>
    <scope>NUCLEOTIDE SEQUENCE</scope>
    <source>
        <strain evidence="25">D13-1</strain>
    </source>
</reference>
<evidence type="ECO:0000256" key="17">
    <source>
        <dbReference type="ARBA" id="ARBA00023008"/>
    </source>
</evidence>
<dbReference type="InterPro" id="IPR017969">
    <property type="entry name" value="Heavy-metal-associated_CS"/>
</dbReference>
<dbReference type="SFLD" id="SFLDG00002">
    <property type="entry name" value="C1.7:_P-type_atpase_like"/>
    <property type="match status" value="1"/>
</dbReference>
<dbReference type="SFLD" id="SFLDS00003">
    <property type="entry name" value="Haloacid_Dehalogenase"/>
    <property type="match status" value="1"/>
</dbReference>
<dbReference type="PROSITE" id="PS01047">
    <property type="entry name" value="HMA_1"/>
    <property type="match status" value="1"/>
</dbReference>
<dbReference type="InterPro" id="IPR036412">
    <property type="entry name" value="HAD-like_sf"/>
</dbReference>
<evidence type="ECO:0000256" key="12">
    <source>
        <dbReference type="ARBA" id="ARBA00022796"/>
    </source>
</evidence>
<dbReference type="PROSITE" id="PS50846">
    <property type="entry name" value="HMA_2"/>
    <property type="match status" value="1"/>
</dbReference>
<dbReference type="InterPro" id="IPR006121">
    <property type="entry name" value="HMA_dom"/>
</dbReference>
<dbReference type="PROSITE" id="PS00154">
    <property type="entry name" value="ATPASE_E1_E2"/>
    <property type="match status" value="1"/>
</dbReference>
<dbReference type="InterPro" id="IPR059000">
    <property type="entry name" value="ATPase_P-type_domA"/>
</dbReference>
<dbReference type="NCBIfam" id="TIGR01494">
    <property type="entry name" value="ATPase_P-type"/>
    <property type="match status" value="1"/>
</dbReference>
<evidence type="ECO:0000256" key="9">
    <source>
        <dbReference type="ARBA" id="ARBA00022723"/>
    </source>
</evidence>
<evidence type="ECO:0000256" key="13">
    <source>
        <dbReference type="ARBA" id="ARBA00022840"/>
    </source>
</evidence>
<evidence type="ECO:0000256" key="23">
    <source>
        <dbReference type="RuleBase" id="RU362081"/>
    </source>
</evidence>
<dbReference type="Gene3D" id="3.30.70.100">
    <property type="match status" value="1"/>
</dbReference>
<evidence type="ECO:0000256" key="15">
    <source>
        <dbReference type="ARBA" id="ARBA00022967"/>
    </source>
</evidence>
<dbReference type="SUPFAM" id="SSF56784">
    <property type="entry name" value="HAD-like"/>
    <property type="match status" value="1"/>
</dbReference>
<feature type="domain" description="HMA" evidence="24">
    <location>
        <begin position="3"/>
        <end position="66"/>
    </location>
</feature>
<evidence type="ECO:0000256" key="8">
    <source>
        <dbReference type="ARBA" id="ARBA00022692"/>
    </source>
</evidence>
<dbReference type="CDD" id="cd00371">
    <property type="entry name" value="HMA"/>
    <property type="match status" value="1"/>
</dbReference>
<keyword evidence="6 23" id="KW-1003">Cell membrane</keyword>
<feature type="transmembrane region" description="Helical" evidence="23">
    <location>
        <begin position="123"/>
        <end position="142"/>
    </location>
</feature>
<evidence type="ECO:0000256" key="19">
    <source>
        <dbReference type="ARBA" id="ARBA00023136"/>
    </source>
</evidence>
<feature type="transmembrane region" description="Helical" evidence="23">
    <location>
        <begin position="88"/>
        <end position="111"/>
    </location>
</feature>
<dbReference type="SUPFAM" id="SSF81653">
    <property type="entry name" value="Calcium ATPase, transduction domain A"/>
    <property type="match status" value="1"/>
</dbReference>
<evidence type="ECO:0000256" key="14">
    <source>
        <dbReference type="ARBA" id="ARBA00022842"/>
    </source>
</evidence>
<feature type="transmembrane region" description="Helical" evidence="23">
    <location>
        <begin position="344"/>
        <end position="366"/>
    </location>
</feature>
<feature type="transmembrane region" description="Helical" evidence="23">
    <location>
        <begin position="717"/>
        <end position="738"/>
    </location>
</feature>
<organism evidence="25 26">
    <name type="scientific">Marinobacterium rhizophilum</name>
    <dbReference type="NCBI Taxonomy" id="420402"/>
    <lineage>
        <taxon>Bacteria</taxon>
        <taxon>Pseudomonadati</taxon>
        <taxon>Pseudomonadota</taxon>
        <taxon>Gammaproteobacteria</taxon>
        <taxon>Oceanospirillales</taxon>
        <taxon>Oceanospirillaceae</taxon>
        <taxon>Marinobacterium</taxon>
    </lineage>
</organism>
<keyword evidence="8 23" id="KW-0812">Transmembrane</keyword>
<dbReference type="NCBIfam" id="TIGR01525">
    <property type="entry name" value="ATPase-IB_hvy"/>
    <property type="match status" value="1"/>
</dbReference>
<feature type="transmembrane region" description="Helical" evidence="23">
    <location>
        <begin position="692"/>
        <end position="711"/>
    </location>
</feature>
<keyword evidence="14" id="KW-0460">Magnesium</keyword>
<dbReference type="InterPro" id="IPR027256">
    <property type="entry name" value="P-typ_ATPase_IB"/>
</dbReference>
<dbReference type="InterPro" id="IPR018303">
    <property type="entry name" value="ATPase_P-typ_P_site"/>
</dbReference>
<gene>
    <name evidence="25" type="ORF">KDW95_01745</name>
</gene>
<evidence type="ECO:0000313" key="25">
    <source>
        <dbReference type="EMBL" id="UTW12434.1"/>
    </source>
</evidence>
<dbReference type="SFLD" id="SFLDF00027">
    <property type="entry name" value="p-type_atpase"/>
    <property type="match status" value="1"/>
</dbReference>
<evidence type="ECO:0000256" key="2">
    <source>
        <dbReference type="ARBA" id="ARBA00006024"/>
    </source>
</evidence>
<dbReference type="InterPro" id="IPR008250">
    <property type="entry name" value="ATPase_P-typ_transduc_dom_A_sf"/>
</dbReference>
<dbReference type="PRINTS" id="PR00943">
    <property type="entry name" value="CUATPASE"/>
</dbReference>
<dbReference type="Gene3D" id="3.40.1110.10">
    <property type="entry name" value="Calcium-transporting ATPase, cytoplasmic domain N"/>
    <property type="match status" value="1"/>
</dbReference>
<evidence type="ECO:0000256" key="18">
    <source>
        <dbReference type="ARBA" id="ARBA00023065"/>
    </source>
</evidence>
<comment type="similarity">
    <text evidence="2 23">Belongs to the cation transport ATPase (P-type) (TC 3.A.3) family. Type IB subfamily.</text>
</comment>
<evidence type="ECO:0000256" key="3">
    <source>
        <dbReference type="ARBA" id="ARBA00012517"/>
    </source>
</evidence>
<accession>A0ABY5HKF3</accession>
<dbReference type="PRINTS" id="PR00119">
    <property type="entry name" value="CATATPASE"/>
</dbReference>
<keyword evidence="26" id="KW-1185">Reference proteome</keyword>